<protein>
    <submittedName>
        <fullName evidence="12">Chemotaxis protein MotA</fullName>
    </submittedName>
</protein>
<evidence type="ECO:0000259" key="11">
    <source>
        <dbReference type="Pfam" id="PF01618"/>
    </source>
</evidence>
<feature type="transmembrane region" description="Helical" evidence="10">
    <location>
        <begin position="33"/>
        <end position="52"/>
    </location>
</feature>
<feature type="transmembrane region" description="Helical" evidence="10">
    <location>
        <begin position="140"/>
        <end position="165"/>
    </location>
</feature>
<dbReference type="InterPro" id="IPR047055">
    <property type="entry name" value="MotA-like"/>
</dbReference>
<accession>A0A9X2PXP5</accession>
<comment type="subcellular location">
    <subcellularLocation>
        <location evidence="1">Cell membrane</location>
        <topology evidence="1">Multi-pass membrane protein</topology>
    </subcellularLocation>
</comment>
<gene>
    <name evidence="12" type="ORF">GGP71_001223</name>
</gene>
<feature type="compositionally biased region" description="Acidic residues" evidence="9">
    <location>
        <begin position="244"/>
        <end position="264"/>
    </location>
</feature>
<dbReference type="GO" id="GO:0071978">
    <property type="term" value="P:bacterial-type flagellum-dependent swarming motility"/>
    <property type="evidence" value="ECO:0007669"/>
    <property type="project" value="InterPro"/>
</dbReference>
<keyword evidence="4" id="KW-1003">Cell membrane</keyword>
<evidence type="ECO:0000256" key="8">
    <source>
        <dbReference type="ARBA" id="ARBA00023136"/>
    </source>
</evidence>
<organism evidence="12 13">
    <name type="scientific">Salinibacter ruber</name>
    <dbReference type="NCBI Taxonomy" id="146919"/>
    <lineage>
        <taxon>Bacteria</taxon>
        <taxon>Pseudomonadati</taxon>
        <taxon>Rhodothermota</taxon>
        <taxon>Rhodothermia</taxon>
        <taxon>Rhodothermales</taxon>
        <taxon>Salinibacteraceae</taxon>
        <taxon>Salinibacter</taxon>
    </lineage>
</organism>
<feature type="domain" description="MotA/TolQ/ExbB proton channel" evidence="11">
    <location>
        <begin position="100"/>
        <end position="209"/>
    </location>
</feature>
<keyword evidence="5 10" id="KW-0812">Transmembrane</keyword>
<name>A0A9X2PXP5_9BACT</name>
<dbReference type="InterPro" id="IPR000540">
    <property type="entry name" value="Flag_MotA_CS"/>
</dbReference>
<feature type="transmembrane region" description="Helical" evidence="10">
    <location>
        <begin position="7"/>
        <end position="27"/>
    </location>
</feature>
<proteinExistence type="inferred from homology"/>
<keyword evidence="7 10" id="KW-1133">Transmembrane helix</keyword>
<keyword evidence="6" id="KW-0283">Flagellar rotation</keyword>
<feature type="region of interest" description="Disordered" evidence="9">
    <location>
        <begin position="243"/>
        <end position="273"/>
    </location>
</feature>
<dbReference type="PANTHER" id="PTHR30433">
    <property type="entry name" value="CHEMOTAXIS PROTEIN MOTA"/>
    <property type="match status" value="1"/>
</dbReference>
<sequence length="273" mass="29524">MRKSTSIGLISGFVLIVGAILLGNTWGKFFDPASLLMVVGGTAAAVVVNYSFDDLKRAIEMTQDLFAFEPPSLQRRLDQITNMARTARREGVLALDRHIDDVDDELLEFGLEMAVDGMGEDEIAGMLDQRIAEMKSKRQLVADFFTQAGTYAPAFGMIGTLIGLIQMLNNLDDPSKIGSGMATALITTFYGALLANLAFLPLGDRARKQNELRGKAHYITREGILAIARGDSPRMIEQRLGFLAEDETDEEAEDAGAESTEDATDAQPAAAAA</sequence>
<evidence type="ECO:0000256" key="3">
    <source>
        <dbReference type="ARBA" id="ARBA00022448"/>
    </source>
</evidence>
<evidence type="ECO:0000313" key="12">
    <source>
        <dbReference type="EMBL" id="MCS3677307.1"/>
    </source>
</evidence>
<dbReference type="Pfam" id="PF01618">
    <property type="entry name" value="MotA_ExbB"/>
    <property type="match status" value="1"/>
</dbReference>
<dbReference type="GO" id="GO:0006935">
    <property type="term" value="P:chemotaxis"/>
    <property type="evidence" value="ECO:0007669"/>
    <property type="project" value="InterPro"/>
</dbReference>
<dbReference type="AlphaFoldDB" id="A0A9X2PXP5"/>
<dbReference type="GO" id="GO:0005886">
    <property type="term" value="C:plasma membrane"/>
    <property type="evidence" value="ECO:0007669"/>
    <property type="project" value="UniProtKB-SubCell"/>
</dbReference>
<evidence type="ECO:0000256" key="5">
    <source>
        <dbReference type="ARBA" id="ARBA00022692"/>
    </source>
</evidence>
<evidence type="ECO:0000256" key="7">
    <source>
        <dbReference type="ARBA" id="ARBA00022989"/>
    </source>
</evidence>
<dbReference type="InterPro" id="IPR002898">
    <property type="entry name" value="MotA_ExbB_proton_chnl"/>
</dbReference>
<dbReference type="EMBL" id="JANUAU010000003">
    <property type="protein sequence ID" value="MCS3677307.1"/>
    <property type="molecule type" value="Genomic_DNA"/>
</dbReference>
<dbReference type="RefSeq" id="WP_259079789.1">
    <property type="nucleotide sequence ID" value="NZ_JANUAU010000003.1"/>
</dbReference>
<evidence type="ECO:0000256" key="9">
    <source>
        <dbReference type="SAM" id="MobiDB-lite"/>
    </source>
</evidence>
<keyword evidence="3" id="KW-0813">Transport</keyword>
<evidence type="ECO:0000256" key="2">
    <source>
        <dbReference type="ARBA" id="ARBA00008038"/>
    </source>
</evidence>
<evidence type="ECO:0000313" key="13">
    <source>
        <dbReference type="Proteomes" id="UP001155027"/>
    </source>
</evidence>
<evidence type="ECO:0000256" key="6">
    <source>
        <dbReference type="ARBA" id="ARBA00022779"/>
    </source>
</evidence>
<dbReference type="PROSITE" id="PS01307">
    <property type="entry name" value="MOTA"/>
    <property type="match status" value="1"/>
</dbReference>
<feature type="transmembrane region" description="Helical" evidence="10">
    <location>
        <begin position="177"/>
        <end position="200"/>
    </location>
</feature>
<evidence type="ECO:0000256" key="10">
    <source>
        <dbReference type="SAM" id="Phobius"/>
    </source>
</evidence>
<comment type="similarity">
    <text evidence="2">Belongs to the MotA family.</text>
</comment>
<evidence type="ECO:0000256" key="1">
    <source>
        <dbReference type="ARBA" id="ARBA00004651"/>
    </source>
</evidence>
<reference evidence="12" key="1">
    <citation type="submission" date="2022-08" db="EMBL/GenBank/DDBJ databases">
        <title>Genomic Encyclopedia of Type Strains, Phase V (KMG-V): Genome sequencing to study the core and pangenomes of soil and plant-associated prokaryotes.</title>
        <authorList>
            <person name="Whitman W."/>
        </authorList>
    </citation>
    <scope>NUCLEOTIDE SEQUENCE</scope>
    <source>
        <strain evidence="12">0</strain>
    </source>
</reference>
<evidence type="ECO:0000256" key="4">
    <source>
        <dbReference type="ARBA" id="ARBA00022475"/>
    </source>
</evidence>
<keyword evidence="8 10" id="KW-0472">Membrane</keyword>
<comment type="caution">
    <text evidence="12">The sequence shown here is derived from an EMBL/GenBank/DDBJ whole genome shotgun (WGS) entry which is preliminary data.</text>
</comment>
<dbReference type="Proteomes" id="UP001155027">
    <property type="component" value="Unassembled WGS sequence"/>
</dbReference>